<dbReference type="Pfam" id="PF11066">
    <property type="entry name" value="DUF2867"/>
    <property type="match status" value="1"/>
</dbReference>
<dbReference type="InterPro" id="IPR021295">
    <property type="entry name" value="DUF2867"/>
</dbReference>
<dbReference type="SUPFAM" id="SSF55961">
    <property type="entry name" value="Bet v1-like"/>
    <property type="match status" value="1"/>
</dbReference>
<dbReference type="Gene3D" id="3.40.50.720">
    <property type="entry name" value="NAD(P)-binding Rossmann-like Domain"/>
    <property type="match status" value="1"/>
</dbReference>
<dbReference type="Pfam" id="PF13460">
    <property type="entry name" value="NAD_binding_10"/>
    <property type="match status" value="1"/>
</dbReference>
<reference evidence="3 4" key="1">
    <citation type="journal article" date="2016" name="Biochim. Biophys. Acta">
        <title>Photochemical characterization of actinorhodopsin and its functional existence in the natural host.</title>
        <authorList>
            <person name="Nakamura S."/>
            <person name="Kikukawa T."/>
            <person name="Tamogami J."/>
            <person name="Kamiya M."/>
            <person name="Aizawa T."/>
            <person name="Hahn M.W."/>
            <person name="Ihara K."/>
            <person name="Kamo N."/>
            <person name="Demura M."/>
        </authorList>
    </citation>
    <scope>NUCLEOTIDE SEQUENCE [LARGE SCALE GENOMIC DNA]</scope>
    <source>
        <strain evidence="3 4">MWH-Dar1</strain>
    </source>
</reference>
<dbReference type="CDD" id="cd07812">
    <property type="entry name" value="SRPBCC"/>
    <property type="match status" value="1"/>
</dbReference>
<dbReference type="KEGG" id="rpla:A4Z71_01525"/>
<keyword evidence="4" id="KW-1185">Reference proteome</keyword>
<dbReference type="SUPFAM" id="SSF51735">
    <property type="entry name" value="NAD(P)-binding Rossmann-fold domains"/>
    <property type="match status" value="1"/>
</dbReference>
<dbReference type="Proteomes" id="UP000243784">
    <property type="component" value="Chromosome"/>
</dbReference>
<dbReference type="InterPro" id="IPR016040">
    <property type="entry name" value="NAD(P)-bd_dom"/>
</dbReference>
<accession>A0A1D9DY34</accession>
<protein>
    <submittedName>
        <fullName evidence="3">NAD(P)-dependent oxidoreductase</fullName>
    </submittedName>
</protein>
<feature type="domain" description="NAD(P)-binding" evidence="2">
    <location>
        <begin position="23"/>
        <end position="148"/>
    </location>
</feature>
<dbReference type="CDD" id="cd05245">
    <property type="entry name" value="SDR_a2"/>
    <property type="match status" value="1"/>
</dbReference>
<dbReference type="OrthoDB" id="9774199at2"/>
<dbReference type="GO" id="GO:0044877">
    <property type="term" value="F:protein-containing complex binding"/>
    <property type="evidence" value="ECO:0007669"/>
    <property type="project" value="TreeGrafter"/>
</dbReference>
<evidence type="ECO:0000259" key="2">
    <source>
        <dbReference type="Pfam" id="PF13460"/>
    </source>
</evidence>
<proteinExistence type="predicted"/>
<organism evidence="3 4">
    <name type="scientific">Candidatus Rhodoluna planktonica</name>
    <dbReference type="NCBI Taxonomy" id="535712"/>
    <lineage>
        <taxon>Bacteria</taxon>
        <taxon>Bacillati</taxon>
        <taxon>Actinomycetota</taxon>
        <taxon>Actinomycetes</taxon>
        <taxon>Micrococcales</taxon>
        <taxon>Microbacteriaceae</taxon>
        <taxon>Luna cluster</taxon>
        <taxon>Luna-1 subcluster</taxon>
        <taxon>Rhodoluna</taxon>
    </lineage>
</organism>
<evidence type="ECO:0000313" key="3">
    <source>
        <dbReference type="EMBL" id="AOY55712.1"/>
    </source>
</evidence>
<dbReference type="PANTHER" id="PTHR12126">
    <property type="entry name" value="NADH-UBIQUINONE OXIDOREDUCTASE 39 KDA SUBUNIT-RELATED"/>
    <property type="match status" value="1"/>
</dbReference>
<feature type="region of interest" description="Disordered" evidence="1">
    <location>
        <begin position="324"/>
        <end position="343"/>
    </location>
</feature>
<sequence length="505" mass="56253">MIANDLPQFKRPNGEPARVLVTGASGYIGGRLVTELINHGYRVRVLVRDANRLKDHPWFETVEVITGDAFKIADLETALADVDVAYYMLHALLEKDEFEAKERQLATTFGEAAKKAKVRRIVYLGGMIAKDSKLSPHLESRAETGEILRASGVPTIELRAGVVIGSGSASFEMLRYLTERLPIMTVPKWVQSKIQPIAIRDVLRYLVGSAALPSDINDHFDIGGPDIFTYAEMMQQYAEAAGLRRRIIIPIPVLTPRLSSGWVGLVTPVPYTLAKRLVASLKNKVVAEDDRIRQLIPDPDGGLTHFKRAVELALTKIKDASVETRWSNASTPGTPSEPLPTDPDWAGGSLYLDERIAESTDSIDEVWARVESIGGENGYSTATWAWEARGLIDRIFGGVGLRRGRRDPNHLLVGEALDFWRVEELDRPKRLRLRAEMKMPGLAWLEWTVTAKPDGHGTRVVQRATYAPKGLLGHLYWWAVWPMHGLVFPSMVKTVAQGKRKRSKS</sequence>
<dbReference type="EMBL" id="CP015208">
    <property type="protein sequence ID" value="AOY55712.1"/>
    <property type="molecule type" value="Genomic_DNA"/>
</dbReference>
<feature type="compositionally biased region" description="Polar residues" evidence="1">
    <location>
        <begin position="324"/>
        <end position="334"/>
    </location>
</feature>
<dbReference type="InterPro" id="IPR051207">
    <property type="entry name" value="ComplexI_NDUFA9_subunit"/>
</dbReference>
<dbReference type="STRING" id="535712.A4Z71_01525"/>
<gene>
    <name evidence="3" type="ORF">A4Z71_01525</name>
</gene>
<name>A0A1D9DY34_9MICO</name>
<dbReference type="AlphaFoldDB" id="A0A1D9DY34"/>
<dbReference type="RefSeq" id="WP_070954224.1">
    <property type="nucleotide sequence ID" value="NZ_CP015208.1"/>
</dbReference>
<evidence type="ECO:0000313" key="4">
    <source>
        <dbReference type="Proteomes" id="UP000243784"/>
    </source>
</evidence>
<dbReference type="PANTHER" id="PTHR12126:SF11">
    <property type="entry name" value="NADH DEHYDROGENASE [UBIQUINONE] 1 ALPHA SUBCOMPLEX SUBUNIT 9, MITOCHONDRIAL"/>
    <property type="match status" value="1"/>
</dbReference>
<evidence type="ECO:0000256" key="1">
    <source>
        <dbReference type="SAM" id="MobiDB-lite"/>
    </source>
</evidence>
<dbReference type="InterPro" id="IPR036291">
    <property type="entry name" value="NAD(P)-bd_dom_sf"/>
</dbReference>